<sequence length="170" mass="19128">MIVILYMAISADGFIAKKDGDSDWVSEVDTLNFEKTIKDAGCLIVGRKTFEQYEGELYPMKDVYNVVLTNNKEKNKETNGVLISSKPPMEVLKLLNQKGFKSAVVIGGGTLNTSFLKERLIDEIYLSVHPLILGNGIKLFENTQDFVNLKLEGVEKLEDNLVQLHYKVIK</sequence>
<dbReference type="Proteomes" id="UP000176198">
    <property type="component" value="Unassembled WGS sequence"/>
</dbReference>
<dbReference type="Gene3D" id="3.40.430.10">
    <property type="entry name" value="Dihydrofolate Reductase, subunit A"/>
    <property type="match status" value="1"/>
</dbReference>
<dbReference type="SUPFAM" id="SSF53597">
    <property type="entry name" value="Dihydrofolate reductase-like"/>
    <property type="match status" value="1"/>
</dbReference>
<dbReference type="EMBL" id="MGFJ01000014">
    <property type="protein sequence ID" value="OGM02783.1"/>
    <property type="molecule type" value="Genomic_DNA"/>
</dbReference>
<gene>
    <name evidence="2" type="ORF">A2115_01750</name>
</gene>
<dbReference type="GO" id="GO:0009231">
    <property type="term" value="P:riboflavin biosynthetic process"/>
    <property type="evidence" value="ECO:0007669"/>
    <property type="project" value="InterPro"/>
</dbReference>
<dbReference type="AlphaFoldDB" id="A0A1F7WIY5"/>
<protein>
    <recommendedName>
        <fullName evidence="1">Bacterial bifunctional deaminase-reductase C-terminal domain-containing protein</fullName>
    </recommendedName>
</protein>
<dbReference type="Pfam" id="PF01872">
    <property type="entry name" value="RibD_C"/>
    <property type="match status" value="1"/>
</dbReference>
<dbReference type="InterPro" id="IPR024072">
    <property type="entry name" value="DHFR-like_dom_sf"/>
</dbReference>
<name>A0A1F7WIY5_9BACT</name>
<feature type="domain" description="Bacterial bifunctional deaminase-reductase C-terminal" evidence="1">
    <location>
        <begin position="3"/>
        <end position="161"/>
    </location>
</feature>
<comment type="caution">
    <text evidence="2">The sequence shown here is derived from an EMBL/GenBank/DDBJ whole genome shotgun (WGS) entry which is preliminary data.</text>
</comment>
<dbReference type="PANTHER" id="PTHR38011:SF11">
    <property type="entry name" value="2,5-DIAMINO-6-RIBOSYLAMINO-4(3H)-PYRIMIDINONE 5'-PHOSPHATE REDUCTASE"/>
    <property type="match status" value="1"/>
</dbReference>
<evidence type="ECO:0000313" key="2">
    <source>
        <dbReference type="EMBL" id="OGM02783.1"/>
    </source>
</evidence>
<proteinExistence type="predicted"/>
<organism evidence="2 3">
    <name type="scientific">Candidatus Woesebacteria bacterium GWA1_41_8</name>
    <dbReference type="NCBI Taxonomy" id="1802471"/>
    <lineage>
        <taxon>Bacteria</taxon>
        <taxon>Candidatus Woeseibacteriota</taxon>
    </lineage>
</organism>
<evidence type="ECO:0000313" key="3">
    <source>
        <dbReference type="Proteomes" id="UP000176198"/>
    </source>
</evidence>
<dbReference type="PANTHER" id="PTHR38011">
    <property type="entry name" value="DIHYDROFOLATE REDUCTASE FAMILY PROTEIN (AFU_ORTHOLOGUE AFUA_8G06820)"/>
    <property type="match status" value="1"/>
</dbReference>
<reference evidence="2 3" key="1">
    <citation type="journal article" date="2016" name="Nat. Commun.">
        <title>Thousands of microbial genomes shed light on interconnected biogeochemical processes in an aquifer system.</title>
        <authorList>
            <person name="Anantharaman K."/>
            <person name="Brown C.T."/>
            <person name="Hug L.A."/>
            <person name="Sharon I."/>
            <person name="Castelle C.J."/>
            <person name="Probst A.J."/>
            <person name="Thomas B.C."/>
            <person name="Singh A."/>
            <person name="Wilkins M.J."/>
            <person name="Karaoz U."/>
            <person name="Brodie E.L."/>
            <person name="Williams K.H."/>
            <person name="Hubbard S.S."/>
            <person name="Banfield J.F."/>
        </authorList>
    </citation>
    <scope>NUCLEOTIDE SEQUENCE [LARGE SCALE GENOMIC DNA]</scope>
</reference>
<dbReference type="STRING" id="1802471.A2115_01750"/>
<dbReference type="GO" id="GO:0008703">
    <property type="term" value="F:5-amino-6-(5-phosphoribosylamino)uracil reductase activity"/>
    <property type="evidence" value="ECO:0007669"/>
    <property type="project" value="InterPro"/>
</dbReference>
<dbReference type="InterPro" id="IPR050765">
    <property type="entry name" value="Riboflavin_Biosynth_HTPR"/>
</dbReference>
<accession>A0A1F7WIY5</accession>
<evidence type="ECO:0000259" key="1">
    <source>
        <dbReference type="Pfam" id="PF01872"/>
    </source>
</evidence>
<dbReference type="InterPro" id="IPR002734">
    <property type="entry name" value="RibDG_C"/>
</dbReference>